<proteinExistence type="predicted"/>
<comment type="caution">
    <text evidence="7">The sequence shown here is derived from an EMBL/GenBank/DDBJ whole genome shotgun (WGS) entry which is preliminary data.</text>
</comment>
<evidence type="ECO:0000256" key="3">
    <source>
        <dbReference type="ARBA" id="ARBA00022989"/>
    </source>
</evidence>
<dbReference type="AlphaFoldDB" id="A0AA35QFY7"/>
<keyword evidence="3 6" id="KW-1133">Transmembrane helix</keyword>
<feature type="transmembrane region" description="Helical" evidence="6">
    <location>
        <begin position="308"/>
        <end position="329"/>
    </location>
</feature>
<evidence type="ECO:0000256" key="1">
    <source>
        <dbReference type="ARBA" id="ARBA00004141"/>
    </source>
</evidence>
<dbReference type="GO" id="GO:0015165">
    <property type="term" value="F:pyrimidine nucleotide-sugar transmembrane transporter activity"/>
    <property type="evidence" value="ECO:0007669"/>
    <property type="project" value="InterPro"/>
</dbReference>
<feature type="transmembrane region" description="Helical" evidence="6">
    <location>
        <begin position="408"/>
        <end position="428"/>
    </location>
</feature>
<feature type="region of interest" description="Disordered" evidence="5">
    <location>
        <begin position="501"/>
        <end position="532"/>
    </location>
</feature>
<evidence type="ECO:0008006" key="9">
    <source>
        <dbReference type="Google" id="ProtNLM"/>
    </source>
</evidence>
<organism evidence="7 8">
    <name type="scientific">Clonostachys chloroleuca</name>
    <dbReference type="NCBI Taxonomy" id="1926264"/>
    <lineage>
        <taxon>Eukaryota</taxon>
        <taxon>Fungi</taxon>
        <taxon>Dikarya</taxon>
        <taxon>Ascomycota</taxon>
        <taxon>Pezizomycotina</taxon>
        <taxon>Sordariomycetes</taxon>
        <taxon>Hypocreomycetidae</taxon>
        <taxon>Hypocreales</taxon>
        <taxon>Bionectriaceae</taxon>
        <taxon>Clonostachys</taxon>
    </lineage>
</organism>
<name>A0AA35QFY7_9HYPO</name>
<evidence type="ECO:0000256" key="5">
    <source>
        <dbReference type="SAM" id="MobiDB-lite"/>
    </source>
</evidence>
<evidence type="ECO:0000256" key="4">
    <source>
        <dbReference type="ARBA" id="ARBA00023136"/>
    </source>
</evidence>
<feature type="transmembrane region" description="Helical" evidence="6">
    <location>
        <begin position="349"/>
        <end position="365"/>
    </location>
</feature>
<evidence type="ECO:0000256" key="6">
    <source>
        <dbReference type="SAM" id="Phobius"/>
    </source>
</evidence>
<dbReference type="PANTHER" id="PTHR10231">
    <property type="entry name" value="NUCLEOTIDE-SUGAR TRANSMEMBRANE TRANSPORTER"/>
    <property type="match status" value="1"/>
</dbReference>
<evidence type="ECO:0000313" key="8">
    <source>
        <dbReference type="Proteomes" id="UP001160390"/>
    </source>
</evidence>
<dbReference type="NCBIfam" id="TIGR00803">
    <property type="entry name" value="nst"/>
    <property type="match status" value="2"/>
</dbReference>
<protein>
    <recommendedName>
        <fullName evidence="9">UDP-galactose transporter</fullName>
    </recommendedName>
</protein>
<evidence type="ECO:0000313" key="7">
    <source>
        <dbReference type="EMBL" id="CAI6101256.1"/>
    </source>
</evidence>
<dbReference type="GO" id="GO:0000139">
    <property type="term" value="C:Golgi membrane"/>
    <property type="evidence" value="ECO:0007669"/>
    <property type="project" value="InterPro"/>
</dbReference>
<keyword evidence="2 6" id="KW-0812">Transmembrane</keyword>
<evidence type="ECO:0000256" key="2">
    <source>
        <dbReference type="ARBA" id="ARBA00022692"/>
    </source>
</evidence>
<feature type="transmembrane region" description="Helical" evidence="6">
    <location>
        <begin position="381"/>
        <end position="401"/>
    </location>
</feature>
<dbReference type="SUPFAM" id="SSF103481">
    <property type="entry name" value="Multidrug resistance efflux transporter EmrE"/>
    <property type="match status" value="1"/>
</dbReference>
<sequence length="532" mass="58887">MGALPANASPKGGTSKMLSLITLTFQNSALMLVMHYSRIMPPNGDHRYFTSTAVFLNELIKLSISLTLAMYETSKTLAPSTPATVLFEQIYNSVFNGDGWKLAVPAALYTFQNLLQYVAIGNLDAVQFQVLYQLKILTTALFSVILLRRSLGLKHWGALIILTLGVCVVSLPPNSSVPSLFLHDTTDHFFPRSLHELGQASPELYQPQSPQYLSKRDTSAFEEEDLEGNWLAEILAKREEEELAEQKKRATEVARTNARQTRAPVIETKATETEEGQERKGRSLRTKRSATYEGITEDLAPPEPLMNYSLGVTSVLIAAAVSGFTGVYFEKLLKESPTQASVWVRNIQLSLYSLVASLFGGVFWQDGEGIREHGFFEGYNWVVWTAIGLQAVGGLVASMVIRDADNIVKNFATSISIVISFLASVMIFDFAVTWTFLIGTGLVLLSTYIYSLPNDRKMPGQRRPPPIRIASLEKTAITPVMTPRLSATPRQDHNRLSLLDPLETKGLGLTSSRPASPMLPRTASRSNFKRDE</sequence>
<comment type="subcellular location">
    <subcellularLocation>
        <location evidence="1">Membrane</location>
        <topology evidence="1">Multi-pass membrane protein</topology>
    </subcellularLocation>
</comment>
<dbReference type="InterPro" id="IPR037185">
    <property type="entry name" value="EmrE-like"/>
</dbReference>
<keyword evidence="4 6" id="KW-0472">Membrane</keyword>
<dbReference type="EMBL" id="CABFNP030001360">
    <property type="protein sequence ID" value="CAI6101256.1"/>
    <property type="molecule type" value="Genomic_DNA"/>
</dbReference>
<keyword evidence="8" id="KW-1185">Reference proteome</keyword>
<feature type="transmembrane region" description="Helical" evidence="6">
    <location>
        <begin position="434"/>
        <end position="453"/>
    </location>
</feature>
<reference evidence="7" key="1">
    <citation type="submission" date="2023-01" db="EMBL/GenBank/DDBJ databases">
        <authorList>
            <person name="Piombo E."/>
        </authorList>
    </citation>
    <scope>NUCLEOTIDE SEQUENCE</scope>
</reference>
<gene>
    <name evidence="7" type="ORF">CCHLO57077_00006485</name>
</gene>
<dbReference type="Proteomes" id="UP001160390">
    <property type="component" value="Unassembled WGS sequence"/>
</dbReference>
<dbReference type="InterPro" id="IPR007271">
    <property type="entry name" value="Nuc_sug_transpt"/>
</dbReference>
<accession>A0AA35QFY7</accession>
<dbReference type="Pfam" id="PF04142">
    <property type="entry name" value="Nuc_sug_transp"/>
    <property type="match status" value="2"/>
</dbReference>